<name>A0A1M4W4T2_9SPHI</name>
<accession>A0A1M4W4T2</accession>
<dbReference type="OrthoDB" id="981489at2"/>
<evidence type="ECO:0000256" key="1">
    <source>
        <dbReference type="SAM" id="Phobius"/>
    </source>
</evidence>
<sequence length="174" mass="19693">MDFIQQLQIWVKGDVTQGKMMVGTAIVLLLPVLIGIMRSSNTLLQGMLIPVGLLLVMNLGYGSYLLLSRPKALVQIETQFRKDPEKTMKHELTRAKTEDKSYGLSKSVWAVLMVISAVLYFVFTKNYYKGLALGLIGMFFGMLIIDAFLHDRVKQYLTKLDGWSNFKELPTINP</sequence>
<keyword evidence="1" id="KW-0472">Membrane</keyword>
<feature type="transmembrane region" description="Helical" evidence="1">
    <location>
        <begin position="129"/>
        <end position="149"/>
    </location>
</feature>
<dbReference type="EMBL" id="FQUQ01000001">
    <property type="protein sequence ID" value="SHE76207.1"/>
    <property type="molecule type" value="Genomic_DNA"/>
</dbReference>
<keyword evidence="1" id="KW-1133">Transmembrane helix</keyword>
<dbReference type="RefSeq" id="WP_073228463.1">
    <property type="nucleotide sequence ID" value="NZ_FQUQ01000001.1"/>
</dbReference>
<proteinExistence type="predicted"/>
<reference evidence="3" key="1">
    <citation type="submission" date="2016-11" db="EMBL/GenBank/DDBJ databases">
        <authorList>
            <person name="Varghese N."/>
            <person name="Submissions S."/>
        </authorList>
    </citation>
    <scope>NUCLEOTIDE SEQUENCE [LARGE SCALE GENOMIC DNA]</scope>
    <source>
        <strain evidence="3">DSM 16990</strain>
    </source>
</reference>
<keyword evidence="3" id="KW-1185">Reference proteome</keyword>
<dbReference type="AlphaFoldDB" id="A0A1M4W4T2"/>
<protein>
    <submittedName>
        <fullName evidence="2">Uncharacterized protein</fullName>
    </submittedName>
</protein>
<keyword evidence="1" id="KW-0812">Transmembrane</keyword>
<feature type="transmembrane region" description="Helical" evidence="1">
    <location>
        <begin position="104"/>
        <end position="123"/>
    </location>
</feature>
<feature type="transmembrane region" description="Helical" evidence="1">
    <location>
        <begin position="43"/>
        <end position="67"/>
    </location>
</feature>
<evidence type="ECO:0000313" key="2">
    <source>
        <dbReference type="EMBL" id="SHE76207.1"/>
    </source>
</evidence>
<dbReference type="Proteomes" id="UP000184287">
    <property type="component" value="Unassembled WGS sequence"/>
</dbReference>
<organism evidence="2 3">
    <name type="scientific">Pedobacter caeni</name>
    <dbReference type="NCBI Taxonomy" id="288992"/>
    <lineage>
        <taxon>Bacteria</taxon>
        <taxon>Pseudomonadati</taxon>
        <taxon>Bacteroidota</taxon>
        <taxon>Sphingobacteriia</taxon>
        <taxon>Sphingobacteriales</taxon>
        <taxon>Sphingobacteriaceae</taxon>
        <taxon>Pedobacter</taxon>
    </lineage>
</organism>
<evidence type="ECO:0000313" key="3">
    <source>
        <dbReference type="Proteomes" id="UP000184287"/>
    </source>
</evidence>
<gene>
    <name evidence="2" type="ORF">SAMN04488522_1011133</name>
</gene>
<feature type="transmembrane region" description="Helical" evidence="1">
    <location>
        <begin position="20"/>
        <end position="37"/>
    </location>
</feature>
<dbReference type="STRING" id="288992.SAMN04488522_1011133"/>